<sequence>MQDLTLIRDEDTLPLHGPDGRLRPGPGSLLDTIEDLGDDPALSLRSDSRTETSEDDVGDKAPKRVKSIKKVPKAEVRTQTLGSWEGMWLQSEHSPSSSFPQPLASKTLKTRPKKKTSGGGDSA</sequence>
<feature type="region of interest" description="Disordered" evidence="1">
    <location>
        <begin position="87"/>
        <end position="123"/>
    </location>
</feature>
<proteinExistence type="predicted"/>
<dbReference type="Proteomes" id="UP000550707">
    <property type="component" value="Unassembled WGS sequence"/>
</dbReference>
<feature type="compositionally biased region" description="Basic and acidic residues" evidence="1">
    <location>
        <begin position="46"/>
        <end position="62"/>
    </location>
</feature>
<name>A0A7J8IC78_MOLMO</name>
<evidence type="ECO:0000313" key="2">
    <source>
        <dbReference type="EMBL" id="KAF6481785.1"/>
    </source>
</evidence>
<evidence type="ECO:0000313" key="3">
    <source>
        <dbReference type="Proteomes" id="UP000550707"/>
    </source>
</evidence>
<evidence type="ECO:0000256" key="1">
    <source>
        <dbReference type="SAM" id="MobiDB-lite"/>
    </source>
</evidence>
<dbReference type="EMBL" id="JACASF010000004">
    <property type="protein sequence ID" value="KAF6481785.1"/>
    <property type="molecule type" value="Genomic_DNA"/>
</dbReference>
<reference evidence="2 3" key="1">
    <citation type="journal article" date="2020" name="Nature">
        <title>Six reference-quality genomes reveal evolution of bat adaptations.</title>
        <authorList>
            <person name="Jebb D."/>
            <person name="Huang Z."/>
            <person name="Pippel M."/>
            <person name="Hughes G.M."/>
            <person name="Lavrichenko K."/>
            <person name="Devanna P."/>
            <person name="Winkler S."/>
            <person name="Jermiin L.S."/>
            <person name="Skirmuntt E.C."/>
            <person name="Katzourakis A."/>
            <person name="Burkitt-Gray L."/>
            <person name="Ray D.A."/>
            <person name="Sullivan K.A.M."/>
            <person name="Roscito J.G."/>
            <person name="Kirilenko B.M."/>
            <person name="Davalos L.M."/>
            <person name="Corthals A.P."/>
            <person name="Power M.L."/>
            <person name="Jones G."/>
            <person name="Ransome R.D."/>
            <person name="Dechmann D.K.N."/>
            <person name="Locatelli A.G."/>
            <person name="Puechmaille S.J."/>
            <person name="Fedrigo O."/>
            <person name="Jarvis E.D."/>
            <person name="Hiller M."/>
            <person name="Vernes S.C."/>
            <person name="Myers E.W."/>
            <person name="Teeling E.C."/>
        </authorList>
    </citation>
    <scope>NUCLEOTIDE SEQUENCE [LARGE SCALE GENOMIC DNA]</scope>
    <source>
        <strain evidence="2">MMolMol1</strain>
        <tissue evidence="2">Muscle</tissue>
    </source>
</reference>
<feature type="compositionally biased region" description="Polar residues" evidence="1">
    <location>
        <begin position="91"/>
        <end position="100"/>
    </location>
</feature>
<protein>
    <submittedName>
        <fullName evidence="2">Receptor accessory protein 2</fullName>
    </submittedName>
</protein>
<comment type="caution">
    <text evidence="2">The sequence shown here is derived from an EMBL/GenBank/DDBJ whole genome shotgun (WGS) entry which is preliminary data.</text>
</comment>
<keyword evidence="2" id="KW-0675">Receptor</keyword>
<dbReference type="AlphaFoldDB" id="A0A7J8IC78"/>
<keyword evidence="3" id="KW-1185">Reference proteome</keyword>
<feature type="region of interest" description="Disordered" evidence="1">
    <location>
        <begin position="1"/>
        <end position="72"/>
    </location>
</feature>
<gene>
    <name evidence="2" type="ORF">HJG59_015465</name>
</gene>
<accession>A0A7J8IC78</accession>
<feature type="compositionally biased region" description="Basic and acidic residues" evidence="1">
    <location>
        <begin position="1"/>
        <end position="22"/>
    </location>
</feature>
<organism evidence="2 3">
    <name type="scientific">Molossus molossus</name>
    <name type="common">Pallas' mastiff bat</name>
    <name type="synonym">Vespertilio molossus</name>
    <dbReference type="NCBI Taxonomy" id="27622"/>
    <lineage>
        <taxon>Eukaryota</taxon>
        <taxon>Metazoa</taxon>
        <taxon>Chordata</taxon>
        <taxon>Craniata</taxon>
        <taxon>Vertebrata</taxon>
        <taxon>Euteleostomi</taxon>
        <taxon>Mammalia</taxon>
        <taxon>Eutheria</taxon>
        <taxon>Laurasiatheria</taxon>
        <taxon>Chiroptera</taxon>
        <taxon>Yangochiroptera</taxon>
        <taxon>Molossidae</taxon>
        <taxon>Molossus</taxon>
    </lineage>
</organism>